<feature type="domain" description="YetF C-terminal" evidence="2">
    <location>
        <begin position="81"/>
        <end position="213"/>
    </location>
</feature>
<comment type="caution">
    <text evidence="3">The sequence shown here is derived from an EMBL/GenBank/DDBJ whole genome shotgun (WGS) entry which is preliminary data.</text>
</comment>
<dbReference type="InterPro" id="IPR007353">
    <property type="entry name" value="DUF421"/>
</dbReference>
<reference evidence="3" key="1">
    <citation type="submission" date="2021-06" db="EMBL/GenBank/DDBJ databases">
        <authorList>
            <person name="Criscuolo A."/>
        </authorList>
    </citation>
    <scope>NUCLEOTIDE SEQUENCE</scope>
    <source>
        <strain evidence="3">CIP111600</strain>
    </source>
</reference>
<dbReference type="PANTHER" id="PTHR34582:SF6">
    <property type="entry name" value="UPF0702 TRANSMEMBRANE PROTEIN YCAP"/>
    <property type="match status" value="1"/>
</dbReference>
<dbReference type="EMBL" id="CAJVAS010000013">
    <property type="protein sequence ID" value="CAG7631425.1"/>
    <property type="molecule type" value="Genomic_DNA"/>
</dbReference>
<organism evidence="3 4">
    <name type="scientific">Paenibacillus solanacearum</name>
    <dbReference type="NCBI Taxonomy" id="2048548"/>
    <lineage>
        <taxon>Bacteria</taxon>
        <taxon>Bacillati</taxon>
        <taxon>Bacillota</taxon>
        <taxon>Bacilli</taxon>
        <taxon>Bacillales</taxon>
        <taxon>Paenibacillaceae</taxon>
        <taxon>Paenibacillus</taxon>
    </lineage>
</organism>
<proteinExistence type="predicted"/>
<sequence length="225" mass="26060">MQITLLLFRTILIYVIVFFTMRIMGKREIGKLSVFDLVISIMIAEIAVFVLEDMNKPLIEGILPMVTLVAIQMGIAFVSLKHEKLRRWFEGKPSELIVNGKLNRDEMKRERYNLDDLLLQLRENKVLNVADVEFAILEPSGKLTVKEKTPVQSSGGGKDKPLFRYEGLPLPLIMDGKVQDDSLTKLGKTRFWLKRELETKGIKDFKEVFFCSIDHRGKWFIDKKR</sequence>
<accession>A0A916K5Y7</accession>
<evidence type="ECO:0000259" key="2">
    <source>
        <dbReference type="Pfam" id="PF04239"/>
    </source>
</evidence>
<keyword evidence="1" id="KW-1133">Transmembrane helix</keyword>
<dbReference type="RefSeq" id="WP_218093049.1">
    <property type="nucleotide sequence ID" value="NZ_CAJVAS010000013.1"/>
</dbReference>
<keyword evidence="1" id="KW-0812">Transmembrane</keyword>
<name>A0A916K5Y7_9BACL</name>
<feature type="transmembrane region" description="Helical" evidence="1">
    <location>
        <begin position="6"/>
        <end position="25"/>
    </location>
</feature>
<evidence type="ECO:0000256" key="1">
    <source>
        <dbReference type="SAM" id="Phobius"/>
    </source>
</evidence>
<keyword evidence="4" id="KW-1185">Reference proteome</keyword>
<keyword evidence="1" id="KW-0472">Membrane</keyword>
<feature type="transmembrane region" description="Helical" evidence="1">
    <location>
        <begin position="32"/>
        <end position="50"/>
    </location>
</feature>
<dbReference type="Pfam" id="PF04239">
    <property type="entry name" value="DUF421"/>
    <property type="match status" value="1"/>
</dbReference>
<gene>
    <name evidence="3" type="ORF">PAESOLCIP111_03297</name>
</gene>
<dbReference type="PANTHER" id="PTHR34582">
    <property type="entry name" value="UPF0702 TRANSMEMBRANE PROTEIN YCAP"/>
    <property type="match status" value="1"/>
</dbReference>
<dbReference type="AlphaFoldDB" id="A0A916K5Y7"/>
<feature type="transmembrane region" description="Helical" evidence="1">
    <location>
        <begin position="62"/>
        <end position="80"/>
    </location>
</feature>
<evidence type="ECO:0000313" key="3">
    <source>
        <dbReference type="EMBL" id="CAG7631425.1"/>
    </source>
</evidence>
<protein>
    <recommendedName>
        <fullName evidence="2">YetF C-terminal domain-containing protein</fullName>
    </recommendedName>
</protein>
<evidence type="ECO:0000313" key="4">
    <source>
        <dbReference type="Proteomes" id="UP000693672"/>
    </source>
</evidence>
<dbReference type="Proteomes" id="UP000693672">
    <property type="component" value="Unassembled WGS sequence"/>
</dbReference>